<dbReference type="InterPro" id="IPR043137">
    <property type="entry name" value="GGT_ssub_C"/>
</dbReference>
<feature type="binding site" evidence="3">
    <location>
        <position position="160"/>
    </location>
    <ligand>
        <name>L-glutamate</name>
        <dbReference type="ChEBI" id="CHEBI:29985"/>
    </ligand>
</feature>
<dbReference type="NCBIfam" id="TIGR00066">
    <property type="entry name" value="g_glut_trans"/>
    <property type="match status" value="1"/>
</dbReference>
<dbReference type="EMBL" id="JAODUP010000167">
    <property type="protein sequence ID" value="KAK2158548.1"/>
    <property type="molecule type" value="Genomic_DNA"/>
</dbReference>
<reference evidence="5" key="1">
    <citation type="journal article" date="2023" name="Mol. Biol. Evol.">
        <title>Third-Generation Sequencing Reveals the Adaptive Role of the Epigenome in Three Deep-Sea Polychaetes.</title>
        <authorList>
            <person name="Perez M."/>
            <person name="Aroh O."/>
            <person name="Sun Y."/>
            <person name="Lan Y."/>
            <person name="Juniper S.K."/>
            <person name="Young C.R."/>
            <person name="Angers B."/>
            <person name="Qian P.Y."/>
        </authorList>
    </citation>
    <scope>NUCLEOTIDE SEQUENCE</scope>
    <source>
        <strain evidence="5">P08H-3</strain>
    </source>
</reference>
<dbReference type="GO" id="GO:0005886">
    <property type="term" value="C:plasma membrane"/>
    <property type="evidence" value="ECO:0007669"/>
    <property type="project" value="TreeGrafter"/>
</dbReference>
<keyword evidence="1" id="KW-1202">Platelet aggregation activating toxin</keyword>
<dbReference type="FunFam" id="3.60.20.40:FF:000001">
    <property type="entry name" value="Gamma-glutamyltranspeptidase 1"/>
    <property type="match status" value="1"/>
</dbReference>
<dbReference type="Gene3D" id="1.10.246.130">
    <property type="match status" value="1"/>
</dbReference>
<evidence type="ECO:0000256" key="1">
    <source>
        <dbReference type="ARBA" id="ARBA00084097"/>
    </source>
</evidence>
<dbReference type="GO" id="GO:0006751">
    <property type="term" value="P:glutathione catabolic process"/>
    <property type="evidence" value="ECO:0007669"/>
    <property type="project" value="InterPro"/>
</dbReference>
<name>A0AAD9JU21_9ANNE</name>
<keyword evidence="1" id="KW-1199">Hemostasis impairing toxin</keyword>
<feature type="binding site" evidence="3">
    <location>
        <position position="479"/>
    </location>
    <ligand>
        <name>L-glutamate</name>
        <dbReference type="ChEBI" id="CHEBI:29985"/>
    </ligand>
</feature>
<sequence>MASEMDIEDGQARNQNAVDVRHGKTRNKKCAKCGRIFLVLLFLAMIGCIIGLAVVLTLQKQNKSPEVITTTPAPPTDDREEAPTSATGLYRFGAVASDNEQCSRVGTEILAKYRGSSMDAAIATLFCLGVVHFPSTGIGGGFLMTIHDKNKNEVTTLTGREVAPLFATEDMYVNKSGLSTEGGLAIAVPGQIAGYAEAHKRYGTLPWSKLVEPAIRMSEEGFIVNEFLQYVARIKKDSIMKYPKLRNLLTKSDGSLVKEGDTIKRPTYAKTLRRIAEEGPNTFYNGSVAEDVVRDIQDEGGNITLEDLRNYTPLWKKPVEVTLSNGGYKLYGPPPPSSAVVMYYILNIMNGYNVSSSDTKTFKSRVLLTHRLVEAMKFGFGKRSYLGDEDFINVTEWMERLTSNSYAEETRLKINDDKVLKFEDYESAFQLANDNGTIHLSVYGPDGISVSVTSTINTYLGSKVVGNRTGIIFNNEMDDFSTPGTVNYYNVRASPSNYILPGKHPMSSTSPTIVLDKDDNMILVIGSSGGTRIISGTLQVILNTLWLGYNVTEALDQPHYHHQLLPDEILHEISWPLDIRSALKLKGNKFKIKDYNFCVTQVIKNECEMTSSGVKDGRCIQAASDLRRKGVPDGY</sequence>
<keyword evidence="1" id="KW-0800">Toxin</keyword>
<dbReference type="InterPro" id="IPR000101">
    <property type="entry name" value="GGT_peptidase"/>
</dbReference>
<dbReference type="Proteomes" id="UP001208570">
    <property type="component" value="Unassembled WGS sequence"/>
</dbReference>
<gene>
    <name evidence="5" type="ORF">LSH36_167g01006</name>
</gene>
<feature type="binding site" evidence="3">
    <location>
        <begin position="455"/>
        <end position="457"/>
    </location>
    <ligand>
        <name>L-glutamate</name>
        <dbReference type="ChEBI" id="CHEBI:29985"/>
    </ligand>
</feature>
<feature type="binding site" evidence="3">
    <location>
        <position position="530"/>
    </location>
    <ligand>
        <name>L-glutamate</name>
        <dbReference type="ChEBI" id="CHEBI:29985"/>
    </ligand>
</feature>
<evidence type="ECO:0000313" key="5">
    <source>
        <dbReference type="EMBL" id="KAK2158548.1"/>
    </source>
</evidence>
<organism evidence="5 6">
    <name type="scientific">Paralvinella palmiformis</name>
    <dbReference type="NCBI Taxonomy" id="53620"/>
    <lineage>
        <taxon>Eukaryota</taxon>
        <taxon>Metazoa</taxon>
        <taxon>Spiralia</taxon>
        <taxon>Lophotrochozoa</taxon>
        <taxon>Annelida</taxon>
        <taxon>Polychaeta</taxon>
        <taxon>Sedentaria</taxon>
        <taxon>Canalipalpata</taxon>
        <taxon>Terebellida</taxon>
        <taxon>Terebelliformia</taxon>
        <taxon>Alvinellidae</taxon>
        <taxon>Paralvinella</taxon>
    </lineage>
</organism>
<dbReference type="InterPro" id="IPR029055">
    <property type="entry name" value="Ntn_hydrolases_N"/>
</dbReference>
<keyword evidence="6" id="KW-1185">Reference proteome</keyword>
<dbReference type="PANTHER" id="PTHR11686:SF9">
    <property type="entry name" value="RE13973P"/>
    <property type="match status" value="1"/>
</dbReference>
<dbReference type="PRINTS" id="PR01210">
    <property type="entry name" value="GGTRANSPTASE"/>
</dbReference>
<dbReference type="PANTHER" id="PTHR11686">
    <property type="entry name" value="GAMMA GLUTAMYL TRANSPEPTIDASE"/>
    <property type="match status" value="1"/>
</dbReference>
<keyword evidence="4" id="KW-0812">Transmembrane</keyword>
<dbReference type="InterPro" id="IPR043138">
    <property type="entry name" value="GGT_lsub"/>
</dbReference>
<keyword evidence="4" id="KW-0472">Membrane</keyword>
<feature type="transmembrane region" description="Helical" evidence="4">
    <location>
        <begin position="36"/>
        <end position="58"/>
    </location>
</feature>
<dbReference type="FunFam" id="1.10.246.130:FF:000001">
    <property type="entry name" value="Gamma-glutamyltransferase 5 isoform 1"/>
    <property type="match status" value="1"/>
</dbReference>
<feature type="binding site" evidence="3">
    <location>
        <begin position="507"/>
        <end position="508"/>
    </location>
    <ligand>
        <name>L-glutamate</name>
        <dbReference type="ChEBI" id="CHEBI:29985"/>
    </ligand>
</feature>
<dbReference type="Gene3D" id="3.60.20.40">
    <property type="match status" value="1"/>
</dbReference>
<evidence type="ECO:0000256" key="4">
    <source>
        <dbReference type="SAM" id="Phobius"/>
    </source>
</evidence>
<accession>A0AAD9JU21</accession>
<evidence type="ECO:0000313" key="6">
    <source>
        <dbReference type="Proteomes" id="UP001208570"/>
    </source>
</evidence>
<dbReference type="SUPFAM" id="SSF56235">
    <property type="entry name" value="N-terminal nucleophile aminohydrolases (Ntn hydrolases)"/>
    <property type="match status" value="1"/>
</dbReference>
<evidence type="ECO:0000256" key="2">
    <source>
        <dbReference type="PIRSR" id="PIRSR600101-1"/>
    </source>
</evidence>
<evidence type="ECO:0000256" key="3">
    <source>
        <dbReference type="PIRSR" id="PIRSR600101-2"/>
    </source>
</evidence>
<keyword evidence="4" id="KW-1133">Transmembrane helix</keyword>
<proteinExistence type="predicted"/>
<dbReference type="AlphaFoldDB" id="A0AAD9JU21"/>
<dbReference type="Pfam" id="PF01019">
    <property type="entry name" value="G_glu_transpept"/>
    <property type="match status" value="1"/>
</dbReference>
<dbReference type="GO" id="GO:0036374">
    <property type="term" value="F:glutathione hydrolase activity"/>
    <property type="evidence" value="ECO:0007669"/>
    <property type="project" value="InterPro"/>
</dbReference>
<comment type="caution">
    <text evidence="5">The sequence shown here is derived from an EMBL/GenBank/DDBJ whole genome shotgun (WGS) entry which is preliminary data.</text>
</comment>
<protein>
    <submittedName>
        <fullName evidence="5">Uncharacterized protein</fullName>
    </submittedName>
</protein>
<feature type="active site" description="Nucleophile" evidence="2">
    <location>
        <position position="437"/>
    </location>
</feature>